<dbReference type="PATRIC" id="fig|1033806.12.peg.259"/>
<evidence type="ECO:0000313" key="5">
    <source>
        <dbReference type="Proteomes" id="UP000003861"/>
    </source>
</evidence>
<protein>
    <submittedName>
        <fullName evidence="3">ABC-2-type transporter, permease protein</fullName>
    </submittedName>
    <submittedName>
        <fullName evidence="4">ABC-type transport system permease protein</fullName>
    </submittedName>
</protein>
<evidence type="ECO:0000256" key="2">
    <source>
        <dbReference type="SAM" id="Phobius"/>
    </source>
</evidence>
<feature type="transmembrane region" description="Helical" evidence="2">
    <location>
        <begin position="398"/>
        <end position="420"/>
    </location>
</feature>
<feature type="transmembrane region" description="Helical" evidence="2">
    <location>
        <begin position="290"/>
        <end position="311"/>
    </location>
</feature>
<feature type="transmembrane region" description="Helical" evidence="2">
    <location>
        <begin position="350"/>
        <end position="378"/>
    </location>
</feature>
<name>F7PHN8_9EURY</name>
<dbReference type="STRING" id="1033806.HTIA_0263"/>
<accession>F7PHN8</accession>
<dbReference type="KEGG" id="hti:HTIA_0263"/>
<reference evidence="4 5" key="1">
    <citation type="journal article" date="2011" name="J. Bacteriol.">
        <title>Genome sequence of Halorhabdus tiamatea, the first archaeon isolated from a deep-sea anoxic brine lake.</title>
        <authorList>
            <person name="Antunes A."/>
            <person name="Alam I."/>
            <person name="Bajic V.B."/>
            <person name="Stingl U."/>
        </authorList>
    </citation>
    <scope>NUCLEOTIDE SEQUENCE [LARGE SCALE GENOMIC DNA]</scope>
    <source>
        <strain evidence="4 5">SARL4B</strain>
    </source>
</reference>
<dbReference type="EMBL" id="HF571520">
    <property type="protein sequence ID" value="CCQ32413.1"/>
    <property type="molecule type" value="Genomic_DNA"/>
</dbReference>
<sequence length="620" mass="63675">MNVRLRKVLRIGWWEVTKNAGGIDRRTAAVTIAAVVVLGALAPLIASQGVALDSGLYRVGVDESSPYYDVVERDPTFAVKPPTADGVGSGEIELLIDGSAVVAVADSPKGSAALTELRSSVQAYNDWLMEQDDNQTAAYPVSVTLEPVERRPVGSAASDDGTGDSGQSDGDSPDGGGGGTGDAGGSGTGDAGTGGTDDDTASGGGGGGLPGGLGGLGGALGGGSTTGSPSDIAPPFPFSSLVLAFVFVLPLNFIIQAYGSSILSERLKRRGELMLVSPVTRGDIIAGKTLPYFLGAMIFEVLLTAGLVVFATDGASGVVSVLAVIPLVLLFLGATFLAGMFARSFKELTFLTVTITVSLTSYAFVPAIFTDVTPIALISPLTLVVRDLQGQAIGLAEFVFSTLPPLLTAAVLFGLGAGLYREEDMFTQRPVPLKVLDSLSGRIKRRTSATKLSIILLPFVLVTELVAVAMAYPIYLGAPELAVVFVLVAVAVIEELAKSLHLYAGFVHRKYARTVANALVVGSLSGLGFFLAEKLGLIVQLLGTDIPEVQQAAFVTGGAEYGVSPLLAVGLLLAPLALHAVTASVSAIGAVRSRRGYAVGLVLAIVIHLAYNLTVVSTLA</sequence>
<keyword evidence="6" id="KW-1185">Reference proteome</keyword>
<feature type="transmembrane region" description="Helical" evidence="2">
    <location>
        <begin position="28"/>
        <end position="46"/>
    </location>
</feature>
<feature type="transmembrane region" description="Helical" evidence="2">
    <location>
        <begin position="598"/>
        <end position="619"/>
    </location>
</feature>
<dbReference type="Proteomes" id="UP000003861">
    <property type="component" value="Unassembled WGS sequence"/>
</dbReference>
<dbReference type="EMBL" id="AFNT02000008">
    <property type="protein sequence ID" value="ERJ06883.1"/>
    <property type="molecule type" value="Genomic_DNA"/>
</dbReference>
<organism evidence="4 5">
    <name type="scientific">Halorhabdus tiamatea SARL4B</name>
    <dbReference type="NCBI Taxonomy" id="1033806"/>
    <lineage>
        <taxon>Archaea</taxon>
        <taxon>Methanobacteriati</taxon>
        <taxon>Methanobacteriota</taxon>
        <taxon>Stenosarchaea group</taxon>
        <taxon>Halobacteria</taxon>
        <taxon>Halobacteriales</taxon>
        <taxon>Haloarculaceae</taxon>
        <taxon>Halorhabdus</taxon>
    </lineage>
</organism>
<proteinExistence type="predicted"/>
<keyword evidence="2" id="KW-0472">Membrane</keyword>
<gene>
    <name evidence="4" type="primary">natB2</name>
    <name evidence="4" type="ORF">HLRTI_000956</name>
    <name evidence="3" type="ORF">HTIA_0263</name>
</gene>
<reference evidence="3 6" key="3">
    <citation type="journal article" date="2014" name="Environ. Microbiol.">
        <title>Halorhabdus tiamatea: proteogenomics and glycosidase activity measurements identify the first cultivated euryarchaeon from a deep-sea anoxic brine lake as potential polysaccharide degrader.</title>
        <authorList>
            <person name="Werner J."/>
            <person name="Ferrer M."/>
            <person name="Michel G."/>
            <person name="Mann A.J."/>
            <person name="Huang S."/>
            <person name="Juarez S."/>
            <person name="Ciordia S."/>
            <person name="Albar J.P."/>
            <person name="Alcaide M."/>
            <person name="La Cono V."/>
            <person name="Yakimov M.M."/>
            <person name="Antunes A."/>
            <person name="Taborda M."/>
            <person name="Da Costa M.S."/>
            <person name="Amann R.I."/>
            <person name="Gloeckner F.O."/>
            <person name="Golyshina O.V."/>
            <person name="Golyshin P.N."/>
            <person name="Teeling H."/>
        </authorList>
    </citation>
    <scope>NUCLEOTIDE SEQUENCE [LARGE SCALE GENOMIC DNA]</scope>
    <source>
        <strain evidence="6">SARL4B</strain>
        <strain evidence="3">Type strain: SARL4B</strain>
    </source>
</reference>
<feature type="compositionally biased region" description="Gly residues" evidence="1">
    <location>
        <begin position="202"/>
        <end position="225"/>
    </location>
</feature>
<feature type="region of interest" description="Disordered" evidence="1">
    <location>
        <begin position="143"/>
        <end position="228"/>
    </location>
</feature>
<feature type="transmembrane region" description="Helical" evidence="2">
    <location>
        <begin position="515"/>
        <end position="532"/>
    </location>
</feature>
<keyword evidence="2" id="KW-0812">Transmembrane</keyword>
<feature type="transmembrane region" description="Helical" evidence="2">
    <location>
        <begin position="452"/>
        <end position="475"/>
    </location>
</feature>
<feature type="compositionally biased region" description="Low complexity" evidence="1">
    <location>
        <begin position="154"/>
        <end position="170"/>
    </location>
</feature>
<evidence type="ECO:0000313" key="4">
    <source>
        <dbReference type="EMBL" id="ERJ06883.1"/>
    </source>
</evidence>
<feature type="compositionally biased region" description="Gly residues" evidence="1">
    <location>
        <begin position="173"/>
        <end position="195"/>
    </location>
</feature>
<feature type="transmembrane region" description="Helical" evidence="2">
    <location>
        <begin position="481"/>
        <end position="503"/>
    </location>
</feature>
<dbReference type="HOGENOM" id="CLU_030328_0_0_2"/>
<reference evidence="4 5" key="2">
    <citation type="journal article" date="2013" name="PLoS ONE">
        <title>INDIGO - INtegrated Data Warehouse of MIcrobial GenOmes with Examples from the Red Sea Extremophiles.</title>
        <authorList>
            <person name="Alam I."/>
            <person name="Antunes A."/>
            <person name="Kamau A.A."/>
            <person name="Ba Alawi W."/>
            <person name="Kalkatawi M."/>
            <person name="Stingl U."/>
            <person name="Bajic V.B."/>
        </authorList>
    </citation>
    <scope>NUCLEOTIDE SEQUENCE [LARGE SCALE GENOMIC DNA]</scope>
    <source>
        <strain evidence="4 5">SARL4B</strain>
    </source>
</reference>
<feature type="transmembrane region" description="Helical" evidence="2">
    <location>
        <begin position="317"/>
        <end position="338"/>
    </location>
</feature>
<feature type="transmembrane region" description="Helical" evidence="2">
    <location>
        <begin position="566"/>
        <end position="591"/>
    </location>
</feature>
<evidence type="ECO:0000256" key="1">
    <source>
        <dbReference type="SAM" id="MobiDB-lite"/>
    </source>
</evidence>
<evidence type="ECO:0000313" key="6">
    <source>
        <dbReference type="Proteomes" id="UP000015381"/>
    </source>
</evidence>
<dbReference type="AlphaFoldDB" id="F7PHN8"/>
<keyword evidence="2" id="KW-1133">Transmembrane helix</keyword>
<dbReference type="eggNOG" id="arCOG04450">
    <property type="taxonomic scope" value="Archaea"/>
</dbReference>
<feature type="transmembrane region" description="Helical" evidence="2">
    <location>
        <begin position="238"/>
        <end position="259"/>
    </location>
</feature>
<evidence type="ECO:0000313" key="3">
    <source>
        <dbReference type="EMBL" id="CCQ32413.1"/>
    </source>
</evidence>
<dbReference type="Proteomes" id="UP000015381">
    <property type="component" value="Chromosome I"/>
</dbReference>